<dbReference type="RefSeq" id="WP_036060702.1">
    <property type="nucleotide sequence ID" value="NZ_CP011102.1"/>
</dbReference>
<gene>
    <name evidence="1" type="ORF">UE46_14945</name>
</gene>
<dbReference type="AlphaFoldDB" id="A0A1S7FXR8"/>
<keyword evidence="2" id="KW-1185">Reference proteome</keyword>
<accession>A0A1S7FXR8</accession>
<protein>
    <submittedName>
        <fullName evidence="1">Uncharacterized protein</fullName>
    </submittedName>
</protein>
<name>A0A1S7FXR8_9LIST</name>
<dbReference type="Proteomes" id="UP000223060">
    <property type="component" value="Chromosome"/>
</dbReference>
<dbReference type="EMBL" id="CP011102">
    <property type="protein sequence ID" value="AQY52190.1"/>
    <property type="molecule type" value="Genomic_DNA"/>
</dbReference>
<organism evidence="1 2">
    <name type="scientific">Listeria weihenstephanensis</name>
    <dbReference type="NCBI Taxonomy" id="1006155"/>
    <lineage>
        <taxon>Bacteria</taxon>
        <taxon>Bacillati</taxon>
        <taxon>Bacillota</taxon>
        <taxon>Bacilli</taxon>
        <taxon>Bacillales</taxon>
        <taxon>Listeriaceae</taxon>
        <taxon>Listeria</taxon>
    </lineage>
</organism>
<reference evidence="2" key="1">
    <citation type="submission" date="2015-03" db="EMBL/GenBank/DDBJ databases">
        <authorList>
            <person name="Ferrari E."/>
            <person name="Walter M.C."/>
            <person name="Huptas C."/>
            <person name="Scherer S."/>
            <person name="Mueller-Herbst S."/>
        </authorList>
    </citation>
    <scope>NUCLEOTIDE SEQUENCE [LARGE SCALE GENOMIC DNA]</scope>
    <source>
        <strain evidence="2">LWP01</strain>
    </source>
</reference>
<dbReference type="KEGG" id="lwi:UE46_14945"/>
<evidence type="ECO:0000313" key="1">
    <source>
        <dbReference type="EMBL" id="AQY52190.1"/>
    </source>
</evidence>
<evidence type="ECO:0000313" key="2">
    <source>
        <dbReference type="Proteomes" id="UP000223060"/>
    </source>
</evidence>
<sequence>MRDLLSVKKQQFRRQFRVKWWFSTNSLYLFALNRDIDYFAIVPIRRILATCEVEGVDTVGFADAGFKYSIINKDLVEKLRNMGVGA</sequence>
<proteinExistence type="predicted"/>